<evidence type="ECO:0000313" key="2">
    <source>
        <dbReference type="EMBL" id="JAD30558.1"/>
    </source>
</evidence>
<dbReference type="PANTHER" id="PTHR33086">
    <property type="entry name" value="OS05G0468200 PROTEIN-RELATED"/>
    <property type="match status" value="1"/>
</dbReference>
<evidence type="ECO:0000259" key="1">
    <source>
        <dbReference type="Pfam" id="PF07762"/>
    </source>
</evidence>
<dbReference type="PANTHER" id="PTHR33086:SF54">
    <property type="entry name" value="DUF1618 DOMAIN-CONTAINING PROTEIN"/>
    <property type="match status" value="1"/>
</dbReference>
<reference evidence="2" key="1">
    <citation type="submission" date="2014-09" db="EMBL/GenBank/DDBJ databases">
        <authorList>
            <person name="Magalhaes I.L.F."/>
            <person name="Oliveira U."/>
            <person name="Santos F.R."/>
            <person name="Vidigal T.H.D.A."/>
            <person name="Brescovit A.D."/>
            <person name="Santos A.J."/>
        </authorList>
    </citation>
    <scope>NUCLEOTIDE SEQUENCE</scope>
    <source>
        <tissue evidence="2">Shoot tissue taken approximately 20 cm above the soil surface</tissue>
    </source>
</reference>
<sequence>MDAAWPSPAFMVLKNRLVVHDLAVTPKREWASIMPGREWARVECSSKKAYGCGKHGQDLVEGLELYVRRLGGRPDLTSSRSVGRRDLTSSRSIGLPDLTSSLSIALSAEAVRSIGAELGVSGGELEVDGNIRIASQQFLVVLVIFRFQDLGNRPYYLVYDSIDASLSMIPQIPRGLEATFTVTPVPQRTVDGLGHELVLMARKFWPQPDRDRLCLCTPAARENAASDGTIPWQIKVHRFPQFSQVFSADVIFSHEGKVFWVDLMQGLAYSNLRAGGSVVDSCFIKLPPGYGINFSDPPVYEWSEPRKMSRTVGCVAGSIKFVCINQRTARPGNGILNVWTLDLEHRSWKKDVGFPCPLIEFWNSIDFISADLRDVEPQYPVLMPDGGLCLLLPCAPQRKRGMTGCGEADYICNFDMCSKRLQWSGLVRSDRNYGTSVSHILPCDFFTKFYHPLERKLPSILRQMPKCSPVVAQ</sequence>
<name>A0A0A8YYQ9_ARUDO</name>
<feature type="domain" description="DUF1618" evidence="1">
    <location>
        <begin position="260"/>
        <end position="383"/>
    </location>
</feature>
<accession>A0A0A8YYQ9</accession>
<proteinExistence type="predicted"/>
<dbReference type="InterPro" id="IPR011676">
    <property type="entry name" value="DUF1618"/>
</dbReference>
<protein>
    <recommendedName>
        <fullName evidence="1">DUF1618 domain-containing protein</fullName>
    </recommendedName>
</protein>
<organism evidence="2">
    <name type="scientific">Arundo donax</name>
    <name type="common">Giant reed</name>
    <name type="synonym">Donax arundinaceus</name>
    <dbReference type="NCBI Taxonomy" id="35708"/>
    <lineage>
        <taxon>Eukaryota</taxon>
        <taxon>Viridiplantae</taxon>
        <taxon>Streptophyta</taxon>
        <taxon>Embryophyta</taxon>
        <taxon>Tracheophyta</taxon>
        <taxon>Spermatophyta</taxon>
        <taxon>Magnoliopsida</taxon>
        <taxon>Liliopsida</taxon>
        <taxon>Poales</taxon>
        <taxon>Poaceae</taxon>
        <taxon>PACMAD clade</taxon>
        <taxon>Arundinoideae</taxon>
        <taxon>Arundineae</taxon>
        <taxon>Arundo</taxon>
    </lineage>
</organism>
<dbReference type="AlphaFoldDB" id="A0A0A8YYQ9"/>
<reference evidence="2" key="2">
    <citation type="journal article" date="2015" name="Data Brief">
        <title>Shoot transcriptome of the giant reed, Arundo donax.</title>
        <authorList>
            <person name="Barrero R.A."/>
            <person name="Guerrero F.D."/>
            <person name="Moolhuijzen P."/>
            <person name="Goolsby J.A."/>
            <person name="Tidwell J."/>
            <person name="Bellgard S.E."/>
            <person name="Bellgard M.I."/>
        </authorList>
    </citation>
    <scope>NUCLEOTIDE SEQUENCE</scope>
    <source>
        <tissue evidence="2">Shoot tissue taken approximately 20 cm above the soil surface</tissue>
    </source>
</reference>
<dbReference type="Pfam" id="PF07762">
    <property type="entry name" value="DUF1618"/>
    <property type="match status" value="1"/>
</dbReference>
<dbReference type="EMBL" id="GBRH01267337">
    <property type="protein sequence ID" value="JAD30558.1"/>
    <property type="molecule type" value="Transcribed_RNA"/>
</dbReference>